<name>A0A0P8CNB9_9EURY</name>
<organism evidence="1 2">
    <name type="scientific">Candidatus Methanoperedens nitratireducens</name>
    <dbReference type="NCBI Taxonomy" id="1392998"/>
    <lineage>
        <taxon>Archaea</taxon>
        <taxon>Methanobacteriati</taxon>
        <taxon>Methanobacteriota</taxon>
        <taxon>Stenosarchaea group</taxon>
        <taxon>Methanomicrobia</taxon>
        <taxon>Methanosarcinales</taxon>
        <taxon>ANME-2 cluster</taxon>
        <taxon>Candidatus Methanoperedentaceae</taxon>
        <taxon>Candidatus Methanoperedens</taxon>
    </lineage>
</organism>
<gene>
    <name evidence="1" type="ORF">MPEBLZ_00240</name>
</gene>
<dbReference type="Proteomes" id="UP000050360">
    <property type="component" value="Unassembled WGS sequence"/>
</dbReference>
<sequence>MIMVSPRWIPYNVHKKTPAPNWHKVTRLISFEDLVLCILIIWGTKPNVVSNAATIPIKYQYISFKTASFSASPDQ</sequence>
<accession>A0A0P8CNB9</accession>
<reference evidence="1 2" key="1">
    <citation type="submission" date="2015-09" db="EMBL/GenBank/DDBJ databases">
        <title>A metagenomics-based metabolic model of nitrate-dependent anaerobic oxidation of methane by Methanoperedens-like archaea.</title>
        <authorList>
            <person name="Arshad A."/>
            <person name="Speth D.R."/>
            <person name="De Graaf R.M."/>
            <person name="Op Den Camp H.J."/>
            <person name="Jetten M.S."/>
            <person name="Welte C.U."/>
        </authorList>
    </citation>
    <scope>NUCLEOTIDE SEQUENCE [LARGE SCALE GENOMIC DNA]</scope>
</reference>
<comment type="caution">
    <text evidence="1">The sequence shown here is derived from an EMBL/GenBank/DDBJ whole genome shotgun (WGS) entry which is preliminary data.</text>
</comment>
<dbReference type="EMBL" id="LKCM01000019">
    <property type="protein sequence ID" value="KPQ45157.1"/>
    <property type="molecule type" value="Genomic_DNA"/>
</dbReference>
<evidence type="ECO:0000313" key="1">
    <source>
        <dbReference type="EMBL" id="KPQ45157.1"/>
    </source>
</evidence>
<proteinExistence type="predicted"/>
<dbReference type="AlphaFoldDB" id="A0A0P8CNB9"/>
<protein>
    <submittedName>
        <fullName evidence="1">Uncharacterized protein</fullName>
    </submittedName>
</protein>
<evidence type="ECO:0000313" key="2">
    <source>
        <dbReference type="Proteomes" id="UP000050360"/>
    </source>
</evidence>